<evidence type="ECO:0000256" key="4">
    <source>
        <dbReference type="ARBA" id="ARBA00023040"/>
    </source>
</evidence>
<evidence type="ECO:0000256" key="2">
    <source>
        <dbReference type="ARBA" id="ARBA00022692"/>
    </source>
</evidence>
<accession>A0A2G9QJQ0</accession>
<proteinExistence type="predicted"/>
<feature type="transmembrane region" description="Helical" evidence="8">
    <location>
        <begin position="24"/>
        <end position="47"/>
    </location>
</feature>
<keyword evidence="4" id="KW-0297">G-protein coupled receptor</keyword>
<dbReference type="InterPro" id="IPR000276">
    <property type="entry name" value="GPCR_Rhodpsn"/>
</dbReference>
<evidence type="ECO:0000256" key="3">
    <source>
        <dbReference type="ARBA" id="ARBA00022989"/>
    </source>
</evidence>
<keyword evidence="6" id="KW-0675">Receptor</keyword>
<evidence type="ECO:0000256" key="6">
    <source>
        <dbReference type="ARBA" id="ARBA00023170"/>
    </source>
</evidence>
<protein>
    <recommendedName>
        <fullName evidence="9">G-protein coupled receptors family 1 profile domain-containing protein</fullName>
    </recommendedName>
</protein>
<sequence>MTWNYTKVEEFILLGLTSKPDLQIVLFVMILIVYIVSLLGNILIIFISRISLRLNTPMYFFLSNLSFLDLSFTTSVVPKMLINILSPKNGQHLIISTSMALKSFLHIMVTLFYGTVIFMYMRPRDTHVANQD</sequence>
<dbReference type="PRINTS" id="PR00237">
    <property type="entry name" value="GPCRRHODOPSN"/>
</dbReference>
<evidence type="ECO:0000256" key="1">
    <source>
        <dbReference type="ARBA" id="ARBA00004141"/>
    </source>
</evidence>
<reference evidence="11" key="1">
    <citation type="journal article" date="2017" name="Nat. Commun.">
        <title>The North American bullfrog draft genome provides insight into hormonal regulation of long noncoding RNA.</title>
        <authorList>
            <person name="Hammond S.A."/>
            <person name="Warren R.L."/>
            <person name="Vandervalk B.P."/>
            <person name="Kucuk E."/>
            <person name="Khan H."/>
            <person name="Gibb E.A."/>
            <person name="Pandoh P."/>
            <person name="Kirk H."/>
            <person name="Zhao Y."/>
            <person name="Jones M."/>
            <person name="Mungall A.J."/>
            <person name="Coope R."/>
            <person name="Pleasance S."/>
            <person name="Moore R.A."/>
            <person name="Holt R.A."/>
            <person name="Round J.M."/>
            <person name="Ohora S."/>
            <person name="Walle B.V."/>
            <person name="Veldhoen N."/>
            <person name="Helbing C.C."/>
            <person name="Birol I."/>
        </authorList>
    </citation>
    <scope>NUCLEOTIDE SEQUENCE [LARGE SCALE GENOMIC DNA]</scope>
</reference>
<dbReference type="PANTHER" id="PTHR48018">
    <property type="entry name" value="OLFACTORY RECEPTOR"/>
    <property type="match status" value="1"/>
</dbReference>
<dbReference type="AlphaFoldDB" id="A0A2G9QJQ0"/>
<dbReference type="GO" id="GO:0004930">
    <property type="term" value="F:G protein-coupled receptor activity"/>
    <property type="evidence" value="ECO:0007669"/>
    <property type="project" value="UniProtKB-KW"/>
</dbReference>
<feature type="transmembrane region" description="Helical" evidence="8">
    <location>
        <begin position="59"/>
        <end position="84"/>
    </location>
</feature>
<keyword evidence="7" id="KW-0807">Transducer</keyword>
<evidence type="ECO:0000313" key="10">
    <source>
        <dbReference type="EMBL" id="PIO15341.1"/>
    </source>
</evidence>
<keyword evidence="2 8" id="KW-0812">Transmembrane</keyword>
<dbReference type="Pfam" id="PF13853">
    <property type="entry name" value="7tm_4"/>
    <property type="match status" value="1"/>
</dbReference>
<dbReference type="InterPro" id="IPR000725">
    <property type="entry name" value="Olfact_rcpt"/>
</dbReference>
<name>A0A2G9QJQ0_AQUCT</name>
<dbReference type="EMBL" id="KZ059525">
    <property type="protein sequence ID" value="PIO15341.1"/>
    <property type="molecule type" value="Genomic_DNA"/>
</dbReference>
<comment type="subcellular location">
    <subcellularLocation>
        <location evidence="1">Membrane</location>
        <topology evidence="1">Multi-pass membrane protein</topology>
    </subcellularLocation>
</comment>
<gene>
    <name evidence="10" type="ORF">AB205_0092760</name>
</gene>
<dbReference type="SUPFAM" id="SSF81321">
    <property type="entry name" value="Family A G protein-coupled receptor-like"/>
    <property type="match status" value="1"/>
</dbReference>
<dbReference type="Gene3D" id="1.20.1070.10">
    <property type="entry name" value="Rhodopsin 7-helix transmembrane proteins"/>
    <property type="match status" value="1"/>
</dbReference>
<evidence type="ECO:0000256" key="7">
    <source>
        <dbReference type="ARBA" id="ARBA00023224"/>
    </source>
</evidence>
<evidence type="ECO:0000259" key="9">
    <source>
        <dbReference type="PROSITE" id="PS50262"/>
    </source>
</evidence>
<dbReference type="Proteomes" id="UP000228934">
    <property type="component" value="Unassembled WGS sequence"/>
</dbReference>
<evidence type="ECO:0000256" key="8">
    <source>
        <dbReference type="SAM" id="Phobius"/>
    </source>
</evidence>
<dbReference type="GO" id="GO:0016020">
    <property type="term" value="C:membrane"/>
    <property type="evidence" value="ECO:0007669"/>
    <property type="project" value="UniProtKB-SubCell"/>
</dbReference>
<evidence type="ECO:0000313" key="11">
    <source>
        <dbReference type="Proteomes" id="UP000228934"/>
    </source>
</evidence>
<keyword evidence="11" id="KW-1185">Reference proteome</keyword>
<dbReference type="InterPro" id="IPR017452">
    <property type="entry name" value="GPCR_Rhodpsn_7TM"/>
</dbReference>
<keyword evidence="5 8" id="KW-0472">Membrane</keyword>
<organism evidence="10 11">
    <name type="scientific">Aquarana catesbeiana</name>
    <name type="common">American bullfrog</name>
    <name type="synonym">Rana catesbeiana</name>
    <dbReference type="NCBI Taxonomy" id="8400"/>
    <lineage>
        <taxon>Eukaryota</taxon>
        <taxon>Metazoa</taxon>
        <taxon>Chordata</taxon>
        <taxon>Craniata</taxon>
        <taxon>Vertebrata</taxon>
        <taxon>Euteleostomi</taxon>
        <taxon>Amphibia</taxon>
        <taxon>Batrachia</taxon>
        <taxon>Anura</taxon>
        <taxon>Neobatrachia</taxon>
        <taxon>Ranoidea</taxon>
        <taxon>Ranidae</taxon>
        <taxon>Aquarana</taxon>
    </lineage>
</organism>
<dbReference type="OrthoDB" id="5967898at2759"/>
<evidence type="ECO:0000256" key="5">
    <source>
        <dbReference type="ARBA" id="ARBA00023136"/>
    </source>
</evidence>
<feature type="domain" description="G-protein coupled receptors family 1 profile" evidence="9">
    <location>
        <begin position="40"/>
        <end position="85"/>
    </location>
</feature>
<dbReference type="PROSITE" id="PS50262">
    <property type="entry name" value="G_PROTEIN_RECEP_F1_2"/>
    <property type="match status" value="1"/>
</dbReference>
<keyword evidence="3 8" id="KW-1133">Transmembrane helix</keyword>
<dbReference type="GO" id="GO:0004984">
    <property type="term" value="F:olfactory receptor activity"/>
    <property type="evidence" value="ECO:0007669"/>
    <property type="project" value="InterPro"/>
</dbReference>